<keyword evidence="4" id="KW-0808">Transferase</keyword>
<dbReference type="PANTHER" id="PTHR43304">
    <property type="entry name" value="PHYTOCHROME-LIKE PROTEIN CPH1"/>
    <property type="match status" value="1"/>
</dbReference>
<dbReference type="RefSeq" id="WP_183413995.1">
    <property type="nucleotide sequence ID" value="NZ_JACHYB010000002.1"/>
</dbReference>
<dbReference type="InterPro" id="IPR011006">
    <property type="entry name" value="CheY-like_superfamily"/>
</dbReference>
<dbReference type="EC" id="2.7.13.3" evidence="2"/>
<evidence type="ECO:0000256" key="2">
    <source>
        <dbReference type="ARBA" id="ARBA00012438"/>
    </source>
</evidence>
<protein>
    <recommendedName>
        <fullName evidence="2">histidine kinase</fullName>
        <ecNumber evidence="2">2.7.13.3</ecNumber>
    </recommendedName>
</protein>
<dbReference type="SUPFAM" id="SSF55874">
    <property type="entry name" value="ATPase domain of HSP90 chaperone/DNA topoisomerase II/histidine kinase"/>
    <property type="match status" value="1"/>
</dbReference>
<dbReference type="PRINTS" id="PR00344">
    <property type="entry name" value="BCTRLSENSOR"/>
</dbReference>
<dbReference type="CDD" id="cd00130">
    <property type="entry name" value="PAS"/>
    <property type="match status" value="3"/>
</dbReference>
<evidence type="ECO:0000256" key="5">
    <source>
        <dbReference type="ARBA" id="ARBA00022777"/>
    </source>
</evidence>
<keyword evidence="7" id="KW-0175">Coiled coil</keyword>
<comment type="caution">
    <text evidence="12">The sequence shown here is derived from an EMBL/GenBank/DDBJ whole genome shotgun (WGS) entry which is preliminary data.</text>
</comment>
<dbReference type="NCBIfam" id="TIGR00229">
    <property type="entry name" value="sensory_box"/>
    <property type="match status" value="3"/>
</dbReference>
<feature type="domain" description="PAC" evidence="11">
    <location>
        <begin position="381"/>
        <end position="433"/>
    </location>
</feature>
<dbReference type="PANTHER" id="PTHR43304:SF1">
    <property type="entry name" value="PAC DOMAIN-CONTAINING PROTEIN"/>
    <property type="match status" value="1"/>
</dbReference>
<dbReference type="InterPro" id="IPR001610">
    <property type="entry name" value="PAC"/>
</dbReference>
<feature type="domain" description="PAS" evidence="10">
    <location>
        <begin position="434"/>
        <end position="505"/>
    </location>
</feature>
<dbReference type="Gene3D" id="1.10.287.130">
    <property type="match status" value="1"/>
</dbReference>
<proteinExistence type="predicted"/>
<reference evidence="12 13" key="1">
    <citation type="submission" date="2020-08" db="EMBL/GenBank/DDBJ databases">
        <title>Genomic Encyclopedia of Type Strains, Phase IV (KMG-IV): sequencing the most valuable type-strain genomes for metagenomic binning, comparative biology and taxonomic classification.</title>
        <authorList>
            <person name="Goeker M."/>
        </authorList>
    </citation>
    <scope>NUCLEOTIDE SEQUENCE [LARGE SCALE GENOMIC DNA]</scope>
    <source>
        <strain evidence="12 13">DSM 27471</strain>
    </source>
</reference>
<feature type="domain" description="PAC" evidence="11">
    <location>
        <begin position="508"/>
        <end position="560"/>
    </location>
</feature>
<dbReference type="InterPro" id="IPR003661">
    <property type="entry name" value="HisK_dim/P_dom"/>
</dbReference>
<dbReference type="SMART" id="SM00448">
    <property type="entry name" value="REC"/>
    <property type="match status" value="1"/>
</dbReference>
<dbReference type="InterPro" id="IPR005467">
    <property type="entry name" value="His_kinase_dom"/>
</dbReference>
<dbReference type="CDD" id="cd00082">
    <property type="entry name" value="HisKA"/>
    <property type="match status" value="1"/>
</dbReference>
<dbReference type="SUPFAM" id="SSF52172">
    <property type="entry name" value="CheY-like"/>
    <property type="match status" value="1"/>
</dbReference>
<evidence type="ECO:0000259" key="8">
    <source>
        <dbReference type="PROSITE" id="PS50109"/>
    </source>
</evidence>
<dbReference type="InterPro" id="IPR013655">
    <property type="entry name" value="PAS_fold_3"/>
</dbReference>
<feature type="domain" description="Histidine kinase" evidence="8">
    <location>
        <begin position="573"/>
        <end position="796"/>
    </location>
</feature>
<dbReference type="InterPro" id="IPR035965">
    <property type="entry name" value="PAS-like_dom_sf"/>
</dbReference>
<dbReference type="InterPro" id="IPR036890">
    <property type="entry name" value="HATPase_C_sf"/>
</dbReference>
<dbReference type="SUPFAM" id="SSF47384">
    <property type="entry name" value="Homodimeric domain of signal transducing histidine kinase"/>
    <property type="match status" value="1"/>
</dbReference>
<dbReference type="FunFam" id="3.30.450.20:FF:000099">
    <property type="entry name" value="Sensory box sensor histidine kinase"/>
    <property type="match status" value="1"/>
</dbReference>
<dbReference type="InterPro" id="IPR036097">
    <property type="entry name" value="HisK_dim/P_sf"/>
</dbReference>
<dbReference type="PROSITE" id="PS50109">
    <property type="entry name" value="HIS_KIN"/>
    <property type="match status" value="1"/>
</dbReference>
<dbReference type="SMART" id="SM00086">
    <property type="entry name" value="PAC"/>
    <property type="match status" value="3"/>
</dbReference>
<evidence type="ECO:0000256" key="3">
    <source>
        <dbReference type="ARBA" id="ARBA00022553"/>
    </source>
</evidence>
<dbReference type="SMART" id="SM00387">
    <property type="entry name" value="HATPase_c"/>
    <property type="match status" value="1"/>
</dbReference>
<evidence type="ECO:0000313" key="12">
    <source>
        <dbReference type="EMBL" id="MBB3188222.1"/>
    </source>
</evidence>
<sequence>MEKILAIDDNSDNLIVLRALLIESFPDMQFISCQSGRKGISLALEQQPDVILLDLIMPEIDGYEVCRILKENERTRIIPVIILTAARTDKENRIKALEVGADAFLTKPLDESELIVQIRAMLRIKASEDYKQNEKENLTRLVAERTRELEESQVAMLNLLEDLKEENESRKKIEMALRESETHYRTLANSGQALVWTSGIDKKCDYFNQPWLDFTGRALEQEIGDGWVAGVHPDDLPYCLDVYINAFDNHEKFSMEYRLLHVSGDYRWIQDNGSPRYNSNGEFIGYIGHCLDITEHKLNEQKIVENEKLLTNIIENIPTSLILKDANTLRYQMMNKAGEQLLGLKRELAIGKNVYEIFHLADAEYLNAKDQTALMTGAVLDDSEANLFIQGRGNLIIHTIRVPIKNDQGTIDSLVVLTEDITEKKQIEKALIESEQMYRTLLNASPEGIVILDMQHKIVEMSDIVLEIFGIPNKNDFVGENVFSFIPDKEVDKLTSVLQRTLEEGRIHQVEFMMSRFDKSLFHCELSTTLIHDANGNPKSYMAILRDITERKEIERQLLRTERMVSLGEMASAMAHEINQPLLSISLSIDNLLMKMKQANVVDEAYFTNKSTKIFEDVSRISRLIDHVRTFSRDHDREKPLPFDINESIRNAVAMISEQFLNHGVRVTLELDQDIPLVRGNVYQLEQVVLNLLTNAKDAVEEKENTQHDFEMHIEVRTYHDERFNYLEIKDNGVGIHSNDIDQIMLPFYTTKDVGKGTGLGLSISYGIVKEMGGTIQIESEWMIGSLFRVCLPFMPIQQEMAWV</sequence>
<keyword evidence="3 6" id="KW-0597">Phosphoprotein</keyword>
<dbReference type="InterPro" id="IPR003594">
    <property type="entry name" value="HATPase_dom"/>
</dbReference>
<feature type="modified residue" description="4-aspartylphosphate" evidence="6">
    <location>
        <position position="54"/>
    </location>
</feature>
<dbReference type="GO" id="GO:0000155">
    <property type="term" value="F:phosphorelay sensor kinase activity"/>
    <property type="evidence" value="ECO:0007669"/>
    <property type="project" value="InterPro"/>
</dbReference>
<dbReference type="Pfam" id="PF00072">
    <property type="entry name" value="Response_reg"/>
    <property type="match status" value="1"/>
</dbReference>
<dbReference type="Proteomes" id="UP000544222">
    <property type="component" value="Unassembled WGS sequence"/>
</dbReference>
<dbReference type="SMART" id="SM00091">
    <property type="entry name" value="PAS"/>
    <property type="match status" value="3"/>
</dbReference>
<dbReference type="Gene3D" id="3.30.565.10">
    <property type="entry name" value="Histidine kinase-like ATPase, C-terminal domain"/>
    <property type="match status" value="1"/>
</dbReference>
<dbReference type="Pfam" id="PF08448">
    <property type="entry name" value="PAS_4"/>
    <property type="match status" value="1"/>
</dbReference>
<evidence type="ECO:0000256" key="1">
    <source>
        <dbReference type="ARBA" id="ARBA00000085"/>
    </source>
</evidence>
<evidence type="ECO:0000259" key="9">
    <source>
        <dbReference type="PROSITE" id="PS50110"/>
    </source>
</evidence>
<dbReference type="AlphaFoldDB" id="A0A7W5H3B2"/>
<evidence type="ECO:0000256" key="4">
    <source>
        <dbReference type="ARBA" id="ARBA00022679"/>
    </source>
</evidence>
<dbReference type="InterPro" id="IPR000700">
    <property type="entry name" value="PAS-assoc_C"/>
</dbReference>
<dbReference type="InterPro" id="IPR001789">
    <property type="entry name" value="Sig_transdc_resp-reg_receiver"/>
</dbReference>
<dbReference type="InterPro" id="IPR013656">
    <property type="entry name" value="PAS_4"/>
</dbReference>
<dbReference type="Gene3D" id="3.30.450.20">
    <property type="entry name" value="PAS domain"/>
    <property type="match status" value="3"/>
</dbReference>
<dbReference type="SMART" id="SM00388">
    <property type="entry name" value="HisKA"/>
    <property type="match status" value="1"/>
</dbReference>
<dbReference type="EMBL" id="JACHYB010000002">
    <property type="protein sequence ID" value="MBB3188222.1"/>
    <property type="molecule type" value="Genomic_DNA"/>
</dbReference>
<dbReference type="Pfam" id="PF00512">
    <property type="entry name" value="HisKA"/>
    <property type="match status" value="1"/>
</dbReference>
<dbReference type="Pfam" id="PF08447">
    <property type="entry name" value="PAS_3"/>
    <property type="match status" value="1"/>
</dbReference>
<feature type="domain" description="PAC" evidence="11">
    <location>
        <begin position="253"/>
        <end position="305"/>
    </location>
</feature>
<dbReference type="InterPro" id="IPR052162">
    <property type="entry name" value="Sensor_kinase/Photoreceptor"/>
</dbReference>
<dbReference type="PROSITE" id="PS50113">
    <property type="entry name" value="PAC"/>
    <property type="match status" value="3"/>
</dbReference>
<dbReference type="Pfam" id="PF02518">
    <property type="entry name" value="HATPase_c"/>
    <property type="match status" value="1"/>
</dbReference>
<dbReference type="Pfam" id="PF13426">
    <property type="entry name" value="PAS_9"/>
    <property type="match status" value="1"/>
</dbReference>
<feature type="domain" description="PAS" evidence="10">
    <location>
        <begin position="306"/>
        <end position="377"/>
    </location>
</feature>
<accession>A0A7W5H3B2</accession>
<dbReference type="PROSITE" id="PS50112">
    <property type="entry name" value="PAS"/>
    <property type="match status" value="2"/>
</dbReference>
<organism evidence="12 13">
    <name type="scientific">Microbacter margulisiae</name>
    <dbReference type="NCBI Taxonomy" id="1350067"/>
    <lineage>
        <taxon>Bacteria</taxon>
        <taxon>Pseudomonadati</taxon>
        <taxon>Bacteroidota</taxon>
        <taxon>Bacteroidia</taxon>
        <taxon>Bacteroidales</taxon>
        <taxon>Porphyromonadaceae</taxon>
        <taxon>Microbacter</taxon>
    </lineage>
</organism>
<evidence type="ECO:0000256" key="6">
    <source>
        <dbReference type="PROSITE-ProRule" id="PRU00169"/>
    </source>
</evidence>
<keyword evidence="5" id="KW-0418">Kinase</keyword>
<dbReference type="PROSITE" id="PS50110">
    <property type="entry name" value="RESPONSE_REGULATORY"/>
    <property type="match status" value="1"/>
</dbReference>
<gene>
    <name evidence="12" type="ORF">FHX64_002420</name>
</gene>
<dbReference type="Gene3D" id="3.40.50.2300">
    <property type="match status" value="1"/>
</dbReference>
<dbReference type="InterPro" id="IPR004358">
    <property type="entry name" value="Sig_transdc_His_kin-like_C"/>
</dbReference>
<evidence type="ECO:0000256" key="7">
    <source>
        <dbReference type="SAM" id="Coils"/>
    </source>
</evidence>
<keyword evidence="13" id="KW-1185">Reference proteome</keyword>
<dbReference type="InterPro" id="IPR000014">
    <property type="entry name" value="PAS"/>
</dbReference>
<feature type="coiled-coil region" evidence="7">
    <location>
        <begin position="131"/>
        <end position="169"/>
    </location>
</feature>
<evidence type="ECO:0000259" key="11">
    <source>
        <dbReference type="PROSITE" id="PS50113"/>
    </source>
</evidence>
<dbReference type="SUPFAM" id="SSF55785">
    <property type="entry name" value="PYP-like sensor domain (PAS domain)"/>
    <property type="match status" value="3"/>
</dbReference>
<name>A0A7W5H3B2_9PORP</name>
<comment type="catalytic activity">
    <reaction evidence="1">
        <text>ATP + protein L-histidine = ADP + protein N-phospho-L-histidine.</text>
        <dbReference type="EC" id="2.7.13.3"/>
    </reaction>
</comment>
<evidence type="ECO:0000259" key="10">
    <source>
        <dbReference type="PROSITE" id="PS50112"/>
    </source>
</evidence>
<evidence type="ECO:0000313" key="13">
    <source>
        <dbReference type="Proteomes" id="UP000544222"/>
    </source>
</evidence>
<feature type="domain" description="Response regulatory" evidence="9">
    <location>
        <begin position="3"/>
        <end position="122"/>
    </location>
</feature>